<sequence length="74" mass="8354">MRHARQITLVLQDRDSDAPAELDLDTMQELLAQKPLISHTDAGGRLLIYSLDRHHESACKIVLRSAANDHQPKK</sequence>
<dbReference type="Proteomes" id="UP000325797">
    <property type="component" value="Chromosome"/>
</dbReference>
<dbReference type="AlphaFoldDB" id="A0A5J6MVH4"/>
<accession>A0A5J6MVH4</accession>
<protein>
    <submittedName>
        <fullName evidence="1">Uncharacterized protein</fullName>
    </submittedName>
</protein>
<proteinExistence type="predicted"/>
<evidence type="ECO:0000313" key="2">
    <source>
        <dbReference type="Proteomes" id="UP000325797"/>
    </source>
</evidence>
<keyword evidence="2" id="KW-1185">Reference proteome</keyword>
<reference evidence="1 2" key="1">
    <citation type="submission" date="2019-08" db="EMBL/GenBank/DDBJ databases">
        <title>Hyperibacter terrae gen. nov., sp. nov. and Hyperibacter viscosus sp. nov., two new members in the family Rhodospirillaceae isolated from the rhizosphere of Hypericum perforatum.</title>
        <authorList>
            <person name="Noviana Z."/>
        </authorList>
    </citation>
    <scope>NUCLEOTIDE SEQUENCE [LARGE SCALE GENOMIC DNA]</scope>
    <source>
        <strain evidence="1 2">R5959</strain>
    </source>
</reference>
<gene>
    <name evidence="1" type="ORF">FRZ61_00540</name>
</gene>
<name>A0A5J6MVH4_9PROT</name>
<dbReference type="RefSeq" id="WP_151114406.1">
    <property type="nucleotide sequence ID" value="NZ_CP042582.1"/>
</dbReference>
<organism evidence="1 2">
    <name type="scientific">Hypericibacter adhaerens</name>
    <dbReference type="NCBI Taxonomy" id="2602016"/>
    <lineage>
        <taxon>Bacteria</taxon>
        <taxon>Pseudomonadati</taxon>
        <taxon>Pseudomonadota</taxon>
        <taxon>Alphaproteobacteria</taxon>
        <taxon>Rhodospirillales</taxon>
        <taxon>Dongiaceae</taxon>
        <taxon>Hypericibacter</taxon>
    </lineage>
</organism>
<dbReference type="KEGG" id="hadh:FRZ61_00540"/>
<dbReference type="OrthoDB" id="9928218at2"/>
<dbReference type="EMBL" id="CP042582">
    <property type="protein sequence ID" value="QEX20140.1"/>
    <property type="molecule type" value="Genomic_DNA"/>
</dbReference>
<evidence type="ECO:0000313" key="1">
    <source>
        <dbReference type="EMBL" id="QEX20140.1"/>
    </source>
</evidence>